<evidence type="ECO:0000256" key="1">
    <source>
        <dbReference type="ARBA" id="ARBA00004496"/>
    </source>
</evidence>
<protein>
    <recommendedName>
        <fullName evidence="7">PID domain-containing protein</fullName>
    </recommendedName>
</protein>
<dbReference type="Pfam" id="PF00640">
    <property type="entry name" value="PID"/>
    <property type="match status" value="1"/>
</dbReference>
<feature type="domain" description="PID" evidence="7">
    <location>
        <begin position="82"/>
        <end position="206"/>
    </location>
</feature>
<feature type="compositionally biased region" description="Low complexity" evidence="6">
    <location>
        <begin position="624"/>
        <end position="637"/>
    </location>
</feature>
<feature type="compositionally biased region" description="Pro residues" evidence="6">
    <location>
        <begin position="324"/>
        <end position="338"/>
    </location>
</feature>
<sequence length="692" mass="74282">MKERRSSPLIRRRRHGSCYSEKEEEDEDSPQEDAMNNHASTKIDGGRRAVRRSNPRKEKGSSSGSSGKGGDPFRFEGEGLLFRAKLIGSQPVPEARGDRMCQDAMTRLKMVVRSSGEHKQRVQLTVSLQGIKIRDDKTGELVFHHPVHRISFISQDASDARAFGYVCMTQDGCHRFIGIKTEKAASQLVVALRDLFQVVLEMKQHELRQAQLEQRQQLQEWKPPTDFNNRGEAQEVICSPQAESCGEPTSSADNKTPTVDDLLDLQSELDSLQEGIQQMETTIAAAATLVSPDPFDTSFIVDPRQQQYHHHPGSRAFLSEPATPVGPPPPLLPPPPPTARASQSTAIAGTAQQQHRAVPPPRTLPFGAPPTVTASLPPTPLPDLFADLDPLSEGSGKSGRHRHVAFGELKSPLDPLAEDGGSRQHSAFNELQSPFDSLAEGISRNHYASIGELKSPLNSSAEGIGRNQYASIGELKSPLNSSSEGVSRHNSTTVDGPLDPFANIVGKPANHVTFGETNSPFNSLADGVGKPKTSSGELKSPLSPPSSKGLGRNFRSPPRKPPAQLTSVVSGWQTFEEEEEDDGPPPPAFPPPPPPLAVPPLDEGFCSGSNASSVSPIRPAKAASSSTSSGSSNLFSRCGAQDPFADEFFAAPASSSNQDCSSNGSQSRPALLPGLSSSSPWPVSPQTAFFGR</sequence>
<feature type="compositionally biased region" description="Polar residues" evidence="6">
    <location>
        <begin position="478"/>
        <end position="494"/>
    </location>
</feature>
<evidence type="ECO:0000256" key="3">
    <source>
        <dbReference type="ARBA" id="ARBA00022490"/>
    </source>
</evidence>
<evidence type="ECO:0000259" key="7">
    <source>
        <dbReference type="PROSITE" id="PS01179"/>
    </source>
</evidence>
<feature type="region of interest" description="Disordered" evidence="6">
    <location>
        <begin position="514"/>
        <end position="637"/>
    </location>
</feature>
<dbReference type="InterPro" id="IPR006020">
    <property type="entry name" value="PTB/PI_dom"/>
</dbReference>
<feature type="region of interest" description="Disordered" evidence="6">
    <location>
        <begin position="649"/>
        <end position="692"/>
    </location>
</feature>
<dbReference type="Proteomes" id="UP000821837">
    <property type="component" value="Unassembled WGS sequence"/>
</dbReference>
<dbReference type="SUPFAM" id="SSF50729">
    <property type="entry name" value="PH domain-like"/>
    <property type="match status" value="1"/>
</dbReference>
<dbReference type="Gene3D" id="2.30.29.30">
    <property type="entry name" value="Pleckstrin-homology domain (PH domain)/Phosphotyrosine-binding domain (PTB)"/>
    <property type="match status" value="1"/>
</dbReference>
<evidence type="ECO:0000256" key="2">
    <source>
        <dbReference type="ARBA" id="ARBA00022473"/>
    </source>
</evidence>
<comment type="subcellular location">
    <subcellularLocation>
        <location evidence="1">Cytoplasm</location>
    </subcellularLocation>
</comment>
<feature type="compositionally biased region" description="Polar residues" evidence="6">
    <location>
        <begin position="564"/>
        <end position="573"/>
    </location>
</feature>
<organism evidence="8 9">
    <name type="scientific">Rhipicephalus sanguineus</name>
    <name type="common">Brown dog tick</name>
    <name type="synonym">Ixodes sanguineus</name>
    <dbReference type="NCBI Taxonomy" id="34632"/>
    <lineage>
        <taxon>Eukaryota</taxon>
        <taxon>Metazoa</taxon>
        <taxon>Ecdysozoa</taxon>
        <taxon>Arthropoda</taxon>
        <taxon>Chelicerata</taxon>
        <taxon>Arachnida</taxon>
        <taxon>Acari</taxon>
        <taxon>Parasitiformes</taxon>
        <taxon>Ixodida</taxon>
        <taxon>Ixodoidea</taxon>
        <taxon>Ixodidae</taxon>
        <taxon>Rhipicephalinae</taxon>
        <taxon>Rhipicephalus</taxon>
        <taxon>Rhipicephalus</taxon>
    </lineage>
</organism>
<comment type="caution">
    <text evidence="8">The sequence shown here is derived from an EMBL/GenBank/DDBJ whole genome shotgun (WGS) entry which is preliminary data.</text>
</comment>
<dbReference type="EMBL" id="JABSTV010001255">
    <property type="protein sequence ID" value="KAH7935236.1"/>
    <property type="molecule type" value="Genomic_DNA"/>
</dbReference>
<accession>A0A9D4SN25</accession>
<feature type="compositionally biased region" description="Acidic residues" evidence="6">
    <location>
        <begin position="22"/>
        <end position="31"/>
    </location>
</feature>
<feature type="compositionally biased region" description="Low complexity" evidence="6">
    <location>
        <begin position="534"/>
        <end position="551"/>
    </location>
</feature>
<dbReference type="InterPro" id="IPR048561">
    <property type="entry name" value="Dab_PTB"/>
</dbReference>
<feature type="region of interest" description="Disordered" evidence="6">
    <location>
        <begin position="476"/>
        <end position="499"/>
    </location>
</feature>
<keyword evidence="3" id="KW-0963">Cytoplasm</keyword>
<feature type="compositionally biased region" description="Low complexity" evidence="6">
    <location>
        <begin position="649"/>
        <end position="685"/>
    </location>
</feature>
<feature type="region of interest" description="Disordered" evidence="6">
    <location>
        <begin position="1"/>
        <end position="73"/>
    </location>
</feature>
<dbReference type="InterPro" id="IPR011993">
    <property type="entry name" value="PH-like_dom_sf"/>
</dbReference>
<keyword evidence="5" id="KW-0221">Differentiation</keyword>
<gene>
    <name evidence="8" type="ORF">HPB52_004824</name>
</gene>
<dbReference type="PROSITE" id="PS01179">
    <property type="entry name" value="PID"/>
    <property type="match status" value="1"/>
</dbReference>
<dbReference type="GO" id="GO:0005737">
    <property type="term" value="C:cytoplasm"/>
    <property type="evidence" value="ECO:0007669"/>
    <property type="project" value="UniProtKB-SubCell"/>
</dbReference>
<dbReference type="CDD" id="cd01215">
    <property type="entry name" value="PTB_Dab"/>
    <property type="match status" value="1"/>
</dbReference>
<evidence type="ECO:0000313" key="9">
    <source>
        <dbReference type="Proteomes" id="UP000821837"/>
    </source>
</evidence>
<dbReference type="SMART" id="SM00462">
    <property type="entry name" value="PTB"/>
    <property type="match status" value="1"/>
</dbReference>
<name>A0A9D4SN25_RHISA</name>
<dbReference type="PANTHER" id="PTHR47695">
    <property type="entry name" value="PID DOMAIN-CONTAINING PROTEIN"/>
    <property type="match status" value="1"/>
</dbReference>
<feature type="compositionally biased region" description="Pro residues" evidence="6">
    <location>
        <begin position="584"/>
        <end position="598"/>
    </location>
</feature>
<reference evidence="8" key="1">
    <citation type="journal article" date="2020" name="Cell">
        <title>Large-Scale Comparative Analyses of Tick Genomes Elucidate Their Genetic Diversity and Vector Capacities.</title>
        <authorList>
            <consortium name="Tick Genome and Microbiome Consortium (TIGMIC)"/>
            <person name="Jia N."/>
            <person name="Wang J."/>
            <person name="Shi W."/>
            <person name="Du L."/>
            <person name="Sun Y."/>
            <person name="Zhan W."/>
            <person name="Jiang J.F."/>
            <person name="Wang Q."/>
            <person name="Zhang B."/>
            <person name="Ji P."/>
            <person name="Bell-Sakyi L."/>
            <person name="Cui X.M."/>
            <person name="Yuan T.T."/>
            <person name="Jiang B.G."/>
            <person name="Yang W.F."/>
            <person name="Lam T.T."/>
            <person name="Chang Q.C."/>
            <person name="Ding S.J."/>
            <person name="Wang X.J."/>
            <person name="Zhu J.G."/>
            <person name="Ruan X.D."/>
            <person name="Zhao L."/>
            <person name="Wei J.T."/>
            <person name="Ye R.Z."/>
            <person name="Que T.C."/>
            <person name="Du C.H."/>
            <person name="Zhou Y.H."/>
            <person name="Cheng J.X."/>
            <person name="Dai P.F."/>
            <person name="Guo W.B."/>
            <person name="Han X.H."/>
            <person name="Huang E.J."/>
            <person name="Li L.F."/>
            <person name="Wei W."/>
            <person name="Gao Y.C."/>
            <person name="Liu J.Z."/>
            <person name="Shao H.Z."/>
            <person name="Wang X."/>
            <person name="Wang C.C."/>
            <person name="Yang T.C."/>
            <person name="Huo Q.B."/>
            <person name="Li W."/>
            <person name="Chen H.Y."/>
            <person name="Chen S.E."/>
            <person name="Zhou L.G."/>
            <person name="Ni X.B."/>
            <person name="Tian J.H."/>
            <person name="Sheng Y."/>
            <person name="Liu T."/>
            <person name="Pan Y.S."/>
            <person name="Xia L.Y."/>
            <person name="Li J."/>
            <person name="Zhao F."/>
            <person name="Cao W.C."/>
        </authorList>
    </citation>
    <scope>NUCLEOTIDE SEQUENCE</scope>
    <source>
        <strain evidence="8">Rsan-2018</strain>
    </source>
</reference>
<dbReference type="VEuPathDB" id="VectorBase:RSAN_042023"/>
<evidence type="ECO:0000313" key="8">
    <source>
        <dbReference type="EMBL" id="KAH7935236.1"/>
    </source>
</evidence>
<reference evidence="8" key="2">
    <citation type="submission" date="2021-09" db="EMBL/GenBank/DDBJ databases">
        <authorList>
            <person name="Jia N."/>
            <person name="Wang J."/>
            <person name="Shi W."/>
            <person name="Du L."/>
            <person name="Sun Y."/>
            <person name="Zhan W."/>
            <person name="Jiang J."/>
            <person name="Wang Q."/>
            <person name="Zhang B."/>
            <person name="Ji P."/>
            <person name="Sakyi L.B."/>
            <person name="Cui X."/>
            <person name="Yuan T."/>
            <person name="Jiang B."/>
            <person name="Yang W."/>
            <person name="Lam T.T.-Y."/>
            <person name="Chang Q."/>
            <person name="Ding S."/>
            <person name="Wang X."/>
            <person name="Zhu J."/>
            <person name="Ruan X."/>
            <person name="Zhao L."/>
            <person name="Wei J."/>
            <person name="Que T."/>
            <person name="Du C."/>
            <person name="Cheng J."/>
            <person name="Dai P."/>
            <person name="Han X."/>
            <person name="Huang E."/>
            <person name="Gao Y."/>
            <person name="Liu J."/>
            <person name="Shao H."/>
            <person name="Ye R."/>
            <person name="Li L."/>
            <person name="Wei W."/>
            <person name="Wang X."/>
            <person name="Wang C."/>
            <person name="Huo Q."/>
            <person name="Li W."/>
            <person name="Guo W."/>
            <person name="Chen H."/>
            <person name="Chen S."/>
            <person name="Zhou L."/>
            <person name="Zhou L."/>
            <person name="Ni X."/>
            <person name="Tian J."/>
            <person name="Zhou Y."/>
            <person name="Sheng Y."/>
            <person name="Liu T."/>
            <person name="Pan Y."/>
            <person name="Xia L."/>
            <person name="Li J."/>
            <person name="Zhao F."/>
            <person name="Cao W."/>
        </authorList>
    </citation>
    <scope>NUCLEOTIDE SEQUENCE</scope>
    <source>
        <strain evidence="8">Rsan-2018</strain>
        <tissue evidence="8">Larvae</tissue>
    </source>
</reference>
<keyword evidence="2" id="KW-0217">Developmental protein</keyword>
<feature type="region of interest" description="Disordered" evidence="6">
    <location>
        <begin position="306"/>
        <end position="381"/>
    </location>
</feature>
<evidence type="ECO:0000256" key="4">
    <source>
        <dbReference type="ARBA" id="ARBA00022553"/>
    </source>
</evidence>
<feature type="compositionally biased region" description="Polar residues" evidence="6">
    <location>
        <begin position="340"/>
        <end position="355"/>
    </location>
</feature>
<keyword evidence="4" id="KW-0597">Phosphoprotein</keyword>
<evidence type="ECO:0000256" key="6">
    <source>
        <dbReference type="SAM" id="MobiDB-lite"/>
    </source>
</evidence>
<dbReference type="GO" id="GO:0030154">
    <property type="term" value="P:cell differentiation"/>
    <property type="evidence" value="ECO:0007669"/>
    <property type="project" value="UniProtKB-KW"/>
</dbReference>
<proteinExistence type="predicted"/>
<evidence type="ECO:0000256" key="5">
    <source>
        <dbReference type="ARBA" id="ARBA00022782"/>
    </source>
</evidence>
<dbReference type="AlphaFoldDB" id="A0A9D4SN25"/>
<dbReference type="PANTHER" id="PTHR47695:SF3">
    <property type="entry name" value="PID DOMAIN-CONTAINING PROTEIN"/>
    <property type="match status" value="1"/>
</dbReference>
<keyword evidence="9" id="KW-1185">Reference proteome</keyword>